<name>A0A9W4T6K8_9GLOM</name>
<keyword evidence="2" id="KW-1185">Reference proteome</keyword>
<accession>A0A9W4T6K8</accession>
<dbReference type="AlphaFoldDB" id="A0A9W4T6K8"/>
<evidence type="ECO:0000313" key="1">
    <source>
        <dbReference type="EMBL" id="CAI2193978.1"/>
    </source>
</evidence>
<comment type="caution">
    <text evidence="1">The sequence shown here is derived from an EMBL/GenBank/DDBJ whole genome shotgun (WGS) entry which is preliminary data.</text>
</comment>
<reference evidence="1" key="1">
    <citation type="submission" date="2022-08" db="EMBL/GenBank/DDBJ databases">
        <authorList>
            <person name="Kallberg Y."/>
            <person name="Tangrot J."/>
            <person name="Rosling A."/>
        </authorList>
    </citation>
    <scope>NUCLEOTIDE SEQUENCE</scope>
    <source>
        <strain evidence="1">Wild A</strain>
    </source>
</reference>
<proteinExistence type="predicted"/>
<protein>
    <submittedName>
        <fullName evidence="1">14367_t:CDS:1</fullName>
    </submittedName>
</protein>
<organism evidence="1 2">
    <name type="scientific">Funneliformis geosporum</name>
    <dbReference type="NCBI Taxonomy" id="1117311"/>
    <lineage>
        <taxon>Eukaryota</taxon>
        <taxon>Fungi</taxon>
        <taxon>Fungi incertae sedis</taxon>
        <taxon>Mucoromycota</taxon>
        <taxon>Glomeromycotina</taxon>
        <taxon>Glomeromycetes</taxon>
        <taxon>Glomerales</taxon>
        <taxon>Glomeraceae</taxon>
        <taxon>Funneliformis</taxon>
    </lineage>
</organism>
<dbReference type="Proteomes" id="UP001153678">
    <property type="component" value="Unassembled WGS sequence"/>
</dbReference>
<evidence type="ECO:0000313" key="2">
    <source>
        <dbReference type="Proteomes" id="UP001153678"/>
    </source>
</evidence>
<gene>
    <name evidence="1" type="ORF">FWILDA_LOCUS16347</name>
</gene>
<dbReference type="EMBL" id="CAMKVN010010288">
    <property type="protein sequence ID" value="CAI2193978.1"/>
    <property type="molecule type" value="Genomic_DNA"/>
</dbReference>
<sequence>MEDNREFDEAIDVSEVASFSCVVGFSIDTGIIVLSGIAETLPALFSLTEMTEYY</sequence>